<sequence>MEARKETGNGWTTDGRGAQWKAMRWSTVNLSTVSLSTVKPLQADPSPNFYMYDTGKVRKKAGSTQFLSLPQHSGHAKVRGIPGSLWSLFDFFGLSAFFVHYSLYFADAQKPSRLSMAPKSWF</sequence>
<organism evidence="2 3">
    <name type="scientific">Sclerotinia sclerotiorum (strain ATCC 18683 / 1980 / Ss-1)</name>
    <name type="common">White mold</name>
    <name type="synonym">Whetzelinia sclerotiorum</name>
    <dbReference type="NCBI Taxonomy" id="665079"/>
    <lineage>
        <taxon>Eukaryota</taxon>
        <taxon>Fungi</taxon>
        <taxon>Dikarya</taxon>
        <taxon>Ascomycota</taxon>
        <taxon>Pezizomycotina</taxon>
        <taxon>Leotiomycetes</taxon>
        <taxon>Helotiales</taxon>
        <taxon>Sclerotiniaceae</taxon>
        <taxon>Sclerotinia</taxon>
    </lineage>
</organism>
<dbReference type="GeneID" id="5489692"/>
<proteinExistence type="predicted"/>
<dbReference type="RefSeq" id="XP_001593641.1">
    <property type="nucleotide sequence ID" value="XM_001593591.1"/>
</dbReference>
<dbReference type="InParanoid" id="A7EIC6"/>
<name>A7EIC6_SCLS1</name>
<evidence type="ECO:0000256" key="1">
    <source>
        <dbReference type="SAM" id="Phobius"/>
    </source>
</evidence>
<evidence type="ECO:0000313" key="2">
    <source>
        <dbReference type="EMBL" id="EDO02592.1"/>
    </source>
</evidence>
<keyword evidence="1" id="KW-0472">Membrane</keyword>
<dbReference type="HOGENOM" id="CLU_2028133_0_0_1"/>
<protein>
    <submittedName>
        <fullName evidence="2">Uncharacterized protein</fullName>
    </submittedName>
</protein>
<keyword evidence="1" id="KW-1133">Transmembrane helix</keyword>
<dbReference type="EMBL" id="CH476626">
    <property type="protein sequence ID" value="EDO02592.1"/>
    <property type="molecule type" value="Genomic_DNA"/>
</dbReference>
<keyword evidence="3" id="KW-1185">Reference proteome</keyword>
<evidence type="ECO:0000313" key="3">
    <source>
        <dbReference type="Proteomes" id="UP000001312"/>
    </source>
</evidence>
<keyword evidence="1" id="KW-0812">Transmembrane</keyword>
<feature type="transmembrane region" description="Helical" evidence="1">
    <location>
        <begin position="85"/>
        <end position="106"/>
    </location>
</feature>
<gene>
    <name evidence="2" type="ORF">SS1G_05069</name>
</gene>
<accession>A7EIC6</accession>
<dbReference type="KEGG" id="ssl:SS1G_05069"/>
<reference evidence="3" key="1">
    <citation type="journal article" date="2011" name="PLoS Genet.">
        <title>Genomic analysis of the necrotrophic fungal pathogens Sclerotinia sclerotiorum and Botrytis cinerea.</title>
        <authorList>
            <person name="Amselem J."/>
            <person name="Cuomo C.A."/>
            <person name="van Kan J.A."/>
            <person name="Viaud M."/>
            <person name="Benito E.P."/>
            <person name="Couloux A."/>
            <person name="Coutinho P.M."/>
            <person name="de Vries R.P."/>
            <person name="Dyer P.S."/>
            <person name="Fillinger S."/>
            <person name="Fournier E."/>
            <person name="Gout L."/>
            <person name="Hahn M."/>
            <person name="Kohn L."/>
            <person name="Lapalu N."/>
            <person name="Plummer K.M."/>
            <person name="Pradier J.M."/>
            <person name="Quevillon E."/>
            <person name="Sharon A."/>
            <person name="Simon A."/>
            <person name="ten Have A."/>
            <person name="Tudzynski B."/>
            <person name="Tudzynski P."/>
            <person name="Wincker P."/>
            <person name="Andrew M."/>
            <person name="Anthouard V."/>
            <person name="Beever R.E."/>
            <person name="Beffa R."/>
            <person name="Benoit I."/>
            <person name="Bouzid O."/>
            <person name="Brault B."/>
            <person name="Chen Z."/>
            <person name="Choquer M."/>
            <person name="Collemare J."/>
            <person name="Cotton P."/>
            <person name="Danchin E.G."/>
            <person name="Da Silva C."/>
            <person name="Gautier A."/>
            <person name="Giraud C."/>
            <person name="Giraud T."/>
            <person name="Gonzalez C."/>
            <person name="Grossetete S."/>
            <person name="Guldener U."/>
            <person name="Henrissat B."/>
            <person name="Howlett B.J."/>
            <person name="Kodira C."/>
            <person name="Kretschmer M."/>
            <person name="Lappartient A."/>
            <person name="Leroch M."/>
            <person name="Levis C."/>
            <person name="Mauceli E."/>
            <person name="Neuveglise C."/>
            <person name="Oeser B."/>
            <person name="Pearson M."/>
            <person name="Poulain J."/>
            <person name="Poussereau N."/>
            <person name="Quesneville H."/>
            <person name="Rascle C."/>
            <person name="Schumacher J."/>
            <person name="Segurens B."/>
            <person name="Sexton A."/>
            <person name="Silva E."/>
            <person name="Sirven C."/>
            <person name="Soanes D.M."/>
            <person name="Talbot N.J."/>
            <person name="Templeton M."/>
            <person name="Yandava C."/>
            <person name="Yarden O."/>
            <person name="Zeng Q."/>
            <person name="Rollins J.A."/>
            <person name="Lebrun M.H."/>
            <person name="Dickman M."/>
        </authorList>
    </citation>
    <scope>NUCLEOTIDE SEQUENCE [LARGE SCALE GENOMIC DNA]</scope>
    <source>
        <strain evidence="3">ATCC 18683 / 1980 / Ss-1</strain>
    </source>
</reference>
<dbReference type="AlphaFoldDB" id="A7EIC6"/>
<dbReference type="Proteomes" id="UP000001312">
    <property type="component" value="Unassembled WGS sequence"/>
</dbReference>